<dbReference type="Proteomes" id="UP000885832">
    <property type="component" value="Unassembled WGS sequence"/>
</dbReference>
<feature type="domain" description="FIST" evidence="1">
    <location>
        <begin position="29"/>
        <end position="217"/>
    </location>
</feature>
<organism evidence="3">
    <name type="scientific">Candidatus Tenderia electrophaga</name>
    <dbReference type="NCBI Taxonomy" id="1748243"/>
    <lineage>
        <taxon>Bacteria</taxon>
        <taxon>Pseudomonadati</taxon>
        <taxon>Pseudomonadota</taxon>
        <taxon>Gammaproteobacteria</taxon>
        <taxon>Candidatus Tenderiales</taxon>
        <taxon>Candidatus Tenderiaceae</taxon>
        <taxon>Candidatus Tenderia</taxon>
    </lineage>
</organism>
<dbReference type="SMART" id="SM01204">
    <property type="entry name" value="FIST_C"/>
    <property type="match status" value="1"/>
</dbReference>
<dbReference type="Pfam" id="PF10442">
    <property type="entry name" value="FIST_C"/>
    <property type="match status" value="1"/>
</dbReference>
<sequence length="377" mass="42110">MTHTEFIYQNPVDMDESRALLSAWKSSFPNAGVLALFSETDKDHIPALQKICRNAQLPLIGAIFPELIFDSQFRSNGAILIRIDSMPAHLLIENLSGPQQKLDEIATRFSSTFEYQPDSTLFMIFDGMLPNIGTFLDTLFRHTTGEFHFCGVNAGSETFQPTPCLFDNQRLVGNAVIAMQLPNHPGAVIEHNYNVPEHTFIATATDSNRISSIDWQPAFEAYAKLIKDHYNVEITKDNFYQHSVHFPFGITRADGQTLVRIPVALNDDGSLFCVGEIPENSLLTILQAIQPGSTETVDQIKKQTPKQNNNIGLGFYCAGRRMHLKNSAADELKYWQEQFLPTAIIGALTLGEIGSSLQGGYPLFHNATLVYTPWIKQ</sequence>
<keyword evidence="3" id="KW-0808">Transferase</keyword>
<evidence type="ECO:0000313" key="3">
    <source>
        <dbReference type="EMBL" id="HHJ80224.1"/>
    </source>
</evidence>
<dbReference type="Pfam" id="PF08495">
    <property type="entry name" value="FIST"/>
    <property type="match status" value="1"/>
</dbReference>
<accession>A0A832J5R1</accession>
<dbReference type="GO" id="GO:0016301">
    <property type="term" value="F:kinase activity"/>
    <property type="evidence" value="ECO:0007669"/>
    <property type="project" value="UniProtKB-KW"/>
</dbReference>
<evidence type="ECO:0000259" key="1">
    <source>
        <dbReference type="SMART" id="SM00897"/>
    </source>
</evidence>
<evidence type="ECO:0000259" key="2">
    <source>
        <dbReference type="SMART" id="SM01204"/>
    </source>
</evidence>
<gene>
    <name evidence="3" type="ORF">ENJ65_01170</name>
</gene>
<comment type="caution">
    <text evidence="3">The sequence shown here is derived from an EMBL/GenBank/DDBJ whole genome shotgun (WGS) entry which is preliminary data.</text>
</comment>
<feature type="domain" description="FIST C-domain" evidence="2">
    <location>
        <begin position="218"/>
        <end position="356"/>
    </location>
</feature>
<dbReference type="SMART" id="SM00897">
    <property type="entry name" value="FIST"/>
    <property type="match status" value="1"/>
</dbReference>
<protein>
    <submittedName>
        <fullName evidence="3">Histidine kinase</fullName>
    </submittedName>
</protein>
<proteinExistence type="predicted"/>
<reference evidence="3" key="1">
    <citation type="journal article" date="2020" name="mSystems">
        <title>Genome- and Community-Level Interaction Insights into Carbon Utilization and Element Cycling Functions of Hydrothermarchaeota in Hydrothermal Sediment.</title>
        <authorList>
            <person name="Zhou Z."/>
            <person name="Liu Y."/>
            <person name="Xu W."/>
            <person name="Pan J."/>
            <person name="Luo Z.H."/>
            <person name="Li M."/>
        </authorList>
    </citation>
    <scope>NUCLEOTIDE SEQUENCE [LARGE SCALE GENOMIC DNA]</scope>
    <source>
        <strain evidence="3">HyVt-505</strain>
    </source>
</reference>
<dbReference type="AlphaFoldDB" id="A0A832J5R1"/>
<dbReference type="InterPro" id="IPR019494">
    <property type="entry name" value="FIST_C"/>
</dbReference>
<dbReference type="PANTHER" id="PTHR40252">
    <property type="entry name" value="BLR0328 PROTEIN"/>
    <property type="match status" value="1"/>
</dbReference>
<dbReference type="PANTHER" id="PTHR40252:SF2">
    <property type="entry name" value="BLR0328 PROTEIN"/>
    <property type="match status" value="1"/>
</dbReference>
<dbReference type="InterPro" id="IPR013702">
    <property type="entry name" value="FIST_domain_N"/>
</dbReference>
<name>A0A832J5R1_9GAMM</name>
<keyword evidence="3" id="KW-0418">Kinase</keyword>
<dbReference type="EMBL" id="DRNF01000079">
    <property type="protein sequence ID" value="HHJ80224.1"/>
    <property type="molecule type" value="Genomic_DNA"/>
</dbReference>